<dbReference type="InterPro" id="IPR043128">
    <property type="entry name" value="Rev_trsase/Diguanyl_cyclase"/>
</dbReference>
<comment type="caution">
    <text evidence="2">The sequence shown here is derived from an EMBL/GenBank/DDBJ whole genome shotgun (WGS) entry which is preliminary data.</text>
</comment>
<dbReference type="PANTHER" id="PTHR33064">
    <property type="entry name" value="POL PROTEIN"/>
    <property type="match status" value="1"/>
</dbReference>
<dbReference type="Gene3D" id="3.30.70.270">
    <property type="match status" value="1"/>
</dbReference>
<proteinExistence type="predicted"/>
<dbReference type="Pfam" id="PF00078">
    <property type="entry name" value="RVT_1"/>
    <property type="match status" value="1"/>
</dbReference>
<sequence length="178" mass="19820">MQLLLSSESQAKCGWATHRGIYQFVYLPFGLRNAGAYFRRAMSRILAGLEGICLAYLDDIIVFDNDFDSHLRSLRKVLERFRVFNIKASGKKLTGIAQSKITFLGHEISGNSYASADRNISVSQNLPTPKRSEAFLAWLTPLASSYEASPSSWPHCTSCAKKTLPFNGDLPKTRLSPL</sequence>
<dbReference type="Gene3D" id="3.10.10.10">
    <property type="entry name" value="HIV Type 1 Reverse Transcriptase, subunit A, domain 1"/>
    <property type="match status" value="1"/>
</dbReference>
<dbReference type="EMBL" id="JARK01001692">
    <property type="protein sequence ID" value="EYB82589.1"/>
    <property type="molecule type" value="Genomic_DNA"/>
</dbReference>
<evidence type="ECO:0000313" key="3">
    <source>
        <dbReference type="Proteomes" id="UP000024635"/>
    </source>
</evidence>
<dbReference type="AlphaFoldDB" id="A0A016RXA5"/>
<dbReference type="CDD" id="cd01647">
    <property type="entry name" value="RT_LTR"/>
    <property type="match status" value="1"/>
</dbReference>
<organism evidence="2 3">
    <name type="scientific">Ancylostoma ceylanicum</name>
    <dbReference type="NCBI Taxonomy" id="53326"/>
    <lineage>
        <taxon>Eukaryota</taxon>
        <taxon>Metazoa</taxon>
        <taxon>Ecdysozoa</taxon>
        <taxon>Nematoda</taxon>
        <taxon>Chromadorea</taxon>
        <taxon>Rhabditida</taxon>
        <taxon>Rhabditina</taxon>
        <taxon>Rhabditomorpha</taxon>
        <taxon>Strongyloidea</taxon>
        <taxon>Ancylostomatidae</taxon>
        <taxon>Ancylostomatinae</taxon>
        <taxon>Ancylostoma</taxon>
    </lineage>
</organism>
<protein>
    <recommendedName>
        <fullName evidence="1">Reverse transcriptase domain-containing protein</fullName>
    </recommendedName>
</protein>
<name>A0A016RXA5_9BILA</name>
<dbReference type="STRING" id="53326.A0A016RXA5"/>
<feature type="domain" description="Reverse transcriptase" evidence="1">
    <location>
        <begin position="13"/>
        <end position="108"/>
    </location>
</feature>
<keyword evidence="3" id="KW-1185">Reference proteome</keyword>
<evidence type="ECO:0000313" key="2">
    <source>
        <dbReference type="EMBL" id="EYB82589.1"/>
    </source>
</evidence>
<reference evidence="3" key="1">
    <citation type="journal article" date="2015" name="Nat. Genet.">
        <title>The genome and transcriptome of the zoonotic hookworm Ancylostoma ceylanicum identify infection-specific gene families.</title>
        <authorList>
            <person name="Schwarz E.M."/>
            <person name="Hu Y."/>
            <person name="Antoshechkin I."/>
            <person name="Miller M.M."/>
            <person name="Sternberg P.W."/>
            <person name="Aroian R.V."/>
        </authorList>
    </citation>
    <scope>NUCLEOTIDE SEQUENCE</scope>
    <source>
        <strain evidence="3">HY135</strain>
    </source>
</reference>
<dbReference type="InterPro" id="IPR051320">
    <property type="entry name" value="Viral_Replic_Matur_Polypro"/>
</dbReference>
<dbReference type="Proteomes" id="UP000024635">
    <property type="component" value="Unassembled WGS sequence"/>
</dbReference>
<dbReference type="OrthoDB" id="5856733at2759"/>
<gene>
    <name evidence="2" type="primary">Acey_s0356.g3360</name>
    <name evidence="2" type="ORF">Y032_0356g3360</name>
</gene>
<evidence type="ECO:0000259" key="1">
    <source>
        <dbReference type="Pfam" id="PF00078"/>
    </source>
</evidence>
<dbReference type="InterPro" id="IPR043502">
    <property type="entry name" value="DNA/RNA_pol_sf"/>
</dbReference>
<accession>A0A016RXA5</accession>
<dbReference type="SUPFAM" id="SSF56672">
    <property type="entry name" value="DNA/RNA polymerases"/>
    <property type="match status" value="1"/>
</dbReference>
<dbReference type="PANTHER" id="PTHR33064:SF29">
    <property type="entry name" value="PEPTIDASE A2 DOMAIN-CONTAINING PROTEIN-RELATED"/>
    <property type="match status" value="1"/>
</dbReference>
<dbReference type="InterPro" id="IPR000477">
    <property type="entry name" value="RT_dom"/>
</dbReference>